<dbReference type="AlphaFoldDB" id="A0A1U7NMV1"/>
<dbReference type="RefSeq" id="WP_076341266.1">
    <property type="nucleotide sequence ID" value="NZ_MPKA01000062.1"/>
</dbReference>
<dbReference type="Proteomes" id="UP000186705">
    <property type="component" value="Unassembled WGS sequence"/>
</dbReference>
<evidence type="ECO:0000313" key="2">
    <source>
        <dbReference type="Proteomes" id="UP000186705"/>
    </source>
</evidence>
<keyword evidence="2" id="KW-1185">Reference proteome</keyword>
<dbReference type="GeneID" id="78276652"/>
<dbReference type="OrthoDB" id="2087700at2"/>
<reference evidence="1 2" key="1">
    <citation type="submission" date="2016-11" db="EMBL/GenBank/DDBJ databases">
        <title>Description of two novel members of the family Erysipelotrichaceae: Ileibacterium lipovorans gen. nov., sp. nov. and Dubosiella newyorkensis, gen. nov., sp. nov.</title>
        <authorList>
            <person name="Cox L.M."/>
            <person name="Sohn J."/>
            <person name="Tyrrell K.L."/>
            <person name="Citron D.M."/>
            <person name="Lawson P.A."/>
            <person name="Patel N.B."/>
            <person name="Iizumi T."/>
            <person name="Perez-Perez G.I."/>
            <person name="Goldstein E.J."/>
            <person name="Blaser M.J."/>
        </authorList>
    </citation>
    <scope>NUCLEOTIDE SEQUENCE [LARGE SCALE GENOMIC DNA]</scope>
    <source>
        <strain evidence="1 2">NYU-BL-A4</strain>
    </source>
</reference>
<sequence>MVGKWNYESREYDPYELPLGSVTIANLNAPIVCAACGKPVRYRDTFTSLEIHNFAGFGYAVCEDCYKEEWKRRKAYEKSN</sequence>
<dbReference type="EMBL" id="MPKA01000062">
    <property type="protein sequence ID" value="OLU46618.1"/>
    <property type="molecule type" value="Genomic_DNA"/>
</dbReference>
<comment type="caution">
    <text evidence="1">The sequence shown here is derived from an EMBL/GenBank/DDBJ whole genome shotgun (WGS) entry which is preliminary data.</text>
</comment>
<evidence type="ECO:0000313" key="1">
    <source>
        <dbReference type="EMBL" id="OLU46618.1"/>
    </source>
</evidence>
<gene>
    <name evidence="1" type="ORF">BO225_05455</name>
</gene>
<organism evidence="1 2">
    <name type="scientific">Dubosiella newyorkensis</name>
    <dbReference type="NCBI Taxonomy" id="1862672"/>
    <lineage>
        <taxon>Bacteria</taxon>
        <taxon>Bacillati</taxon>
        <taxon>Bacillota</taxon>
        <taxon>Erysipelotrichia</taxon>
        <taxon>Erysipelotrichales</taxon>
        <taxon>Erysipelotrichaceae</taxon>
        <taxon>Dubosiella</taxon>
    </lineage>
</organism>
<name>A0A1U7NMV1_9FIRM</name>
<accession>A0A1U7NMV1</accession>
<protein>
    <submittedName>
        <fullName evidence="1">Uncharacterized protein</fullName>
    </submittedName>
</protein>
<proteinExistence type="predicted"/>
<dbReference type="STRING" id="1862672.BO225_05455"/>